<dbReference type="STRING" id="1107311.Q767_12910"/>
<protein>
    <submittedName>
        <fullName evidence="2">Uncharacterized protein</fullName>
    </submittedName>
</protein>
<evidence type="ECO:0000313" key="2">
    <source>
        <dbReference type="EMBL" id="KGO94464.1"/>
    </source>
</evidence>
<keyword evidence="3" id="KW-1185">Reference proteome</keyword>
<gene>
    <name evidence="2" type="ORF">Q767_12910</name>
</gene>
<sequence length="239" mass="27238">MKQGIKRVSMKQRVYYVLIFLVFVVILEKCEHGCTRHSESYETSSSQGEESSYPDNTYCADVSYYNPDTGFRNNYTLNVDVEDGKVVKIWFYKGWLDGDQFTAKELNDNGCCEVITYDGRKFNVKITGSKCSFTDEVIVYDHFDKSQLVNSGEEQVLKNCIECGASINKNGYNQEIKCDACKDKEICPLCGNMKVPVQKYCLKCVSDNNIVFKCKVCGEEGELLFNDNMTCLKCKLNGY</sequence>
<reference evidence="3" key="1">
    <citation type="submission" date="2013-09" db="EMBL/GenBank/DDBJ databases">
        <authorList>
            <person name="Zeng Z."/>
            <person name="Chen C."/>
        </authorList>
    </citation>
    <scope>NUCLEOTIDE SEQUENCE [LARGE SCALE GENOMIC DNA]</scope>
    <source>
        <strain evidence="3">DK69</strain>
    </source>
</reference>
<dbReference type="EMBL" id="JRLZ01000016">
    <property type="protein sequence ID" value="KGO94464.1"/>
    <property type="molecule type" value="Genomic_DNA"/>
</dbReference>
<evidence type="ECO:0000313" key="3">
    <source>
        <dbReference type="Proteomes" id="UP000030149"/>
    </source>
</evidence>
<keyword evidence="1" id="KW-1133">Transmembrane helix</keyword>
<organism evidence="2 3">
    <name type="scientific">Flavobacterium enshiense DK69</name>
    <dbReference type="NCBI Taxonomy" id="1107311"/>
    <lineage>
        <taxon>Bacteria</taxon>
        <taxon>Pseudomonadati</taxon>
        <taxon>Bacteroidota</taxon>
        <taxon>Flavobacteriia</taxon>
        <taxon>Flavobacteriales</taxon>
        <taxon>Flavobacteriaceae</taxon>
        <taxon>Flavobacterium</taxon>
    </lineage>
</organism>
<reference evidence="2 3" key="2">
    <citation type="journal article" date="2015" name="Stand. Genomic Sci.">
        <title>High quality draft genomic sequence of Flavobacterium enshiense DK69(T) and comparison among Flavobacterium genomes.</title>
        <authorList>
            <person name="Zeng Z."/>
            <person name="Chen C."/>
            <person name="Du H."/>
            <person name="Wang G."/>
            <person name="Li M."/>
        </authorList>
    </citation>
    <scope>NUCLEOTIDE SEQUENCE [LARGE SCALE GENOMIC DNA]</scope>
    <source>
        <strain evidence="2 3">DK69</strain>
    </source>
</reference>
<feature type="transmembrane region" description="Helical" evidence="1">
    <location>
        <begin position="12"/>
        <end position="27"/>
    </location>
</feature>
<comment type="caution">
    <text evidence="2">The sequence shown here is derived from an EMBL/GenBank/DDBJ whole genome shotgun (WGS) entry which is preliminary data.</text>
</comment>
<proteinExistence type="predicted"/>
<dbReference type="PATRIC" id="fig|1107311.5.peg.1101"/>
<dbReference type="Proteomes" id="UP000030149">
    <property type="component" value="Unassembled WGS sequence"/>
</dbReference>
<name>A0A0A2MQ47_9FLAO</name>
<accession>A0A0A2MQ47</accession>
<dbReference type="AlphaFoldDB" id="A0A0A2MQ47"/>
<keyword evidence="1" id="KW-0472">Membrane</keyword>
<evidence type="ECO:0000256" key="1">
    <source>
        <dbReference type="SAM" id="Phobius"/>
    </source>
</evidence>
<keyword evidence="1" id="KW-0812">Transmembrane</keyword>